<dbReference type="EMBL" id="CM001441">
    <property type="protein sequence ID" value="EHQ90465.1"/>
    <property type="molecule type" value="Genomic_DNA"/>
</dbReference>
<dbReference type="HOGENOM" id="CLU_080178_0_0_9"/>
<dbReference type="Proteomes" id="UP000005104">
    <property type="component" value="Chromosome"/>
</dbReference>
<dbReference type="Pfam" id="PF03692">
    <property type="entry name" value="CxxCxxCC"/>
    <property type="match status" value="1"/>
</dbReference>
<keyword evidence="2" id="KW-1185">Reference proteome</keyword>
<evidence type="ECO:0000313" key="1">
    <source>
        <dbReference type="EMBL" id="EHQ90465.1"/>
    </source>
</evidence>
<dbReference type="PANTHER" id="PTHR35866:SF1">
    <property type="entry name" value="YKGJ FAMILY CYSTEINE CLUSTER PROTEIN"/>
    <property type="match status" value="1"/>
</dbReference>
<dbReference type="AlphaFoldDB" id="H5XW13"/>
<proteinExistence type="predicted"/>
<dbReference type="InterPro" id="IPR005358">
    <property type="entry name" value="Puta_zinc/iron-chelating_dom"/>
</dbReference>
<accession>H5XW13</accession>
<gene>
    <name evidence="1" type="ORF">DesyoDRAFT_3453</name>
</gene>
<organism evidence="1 2">
    <name type="scientific">Desulfosporosinus youngiae DSM 17734</name>
    <dbReference type="NCBI Taxonomy" id="768710"/>
    <lineage>
        <taxon>Bacteria</taxon>
        <taxon>Bacillati</taxon>
        <taxon>Bacillota</taxon>
        <taxon>Clostridia</taxon>
        <taxon>Eubacteriales</taxon>
        <taxon>Desulfitobacteriaceae</taxon>
        <taxon>Desulfosporosinus</taxon>
    </lineage>
</organism>
<evidence type="ECO:0000313" key="2">
    <source>
        <dbReference type="Proteomes" id="UP000005104"/>
    </source>
</evidence>
<sequence length="243" mass="28375">MNHRRLVLKEDSEFKFHCHDGLECFKKCCRDISIYLTPYDVLRMKNFLGLSSGEFLEKYTLKLHVPQTGFTVVYIKMSEEDDLKCPFITPKGCQVYLERPWSCRIAPVDMLGGGKYSFIFESSRCHGLNEEKSQTIKEWVCDQGLEIYEEMEQGFPEIANYLKPTGDKETDERMTELSFMACYDLDQFRNFLMNNPSLIEQMNIKEEGFERIKQDDVQLMKFGFKLLSLGSDRLKALLPGELN</sequence>
<dbReference type="OrthoDB" id="9810361at2"/>
<name>H5XW13_9FIRM</name>
<dbReference type="RefSeq" id="WP_007784877.1">
    <property type="nucleotide sequence ID" value="NZ_CM001441.1"/>
</dbReference>
<dbReference type="STRING" id="768710.DesyoDRAFT_3453"/>
<dbReference type="eggNOG" id="COG0727">
    <property type="taxonomic scope" value="Bacteria"/>
</dbReference>
<dbReference type="PANTHER" id="PTHR35866">
    <property type="entry name" value="PUTATIVE-RELATED"/>
    <property type="match status" value="1"/>
</dbReference>
<reference evidence="1 2" key="1">
    <citation type="submission" date="2011-11" db="EMBL/GenBank/DDBJ databases">
        <title>The Noncontiguous Finished genome of Desulfosporosinus youngiae DSM 17734.</title>
        <authorList>
            <consortium name="US DOE Joint Genome Institute (JGI-PGF)"/>
            <person name="Lucas S."/>
            <person name="Han J."/>
            <person name="Lapidus A."/>
            <person name="Cheng J.-F."/>
            <person name="Goodwin L."/>
            <person name="Pitluck S."/>
            <person name="Peters L."/>
            <person name="Ovchinnikova G."/>
            <person name="Lu M."/>
            <person name="Land M.L."/>
            <person name="Hauser L."/>
            <person name="Pester M."/>
            <person name="Spring S."/>
            <person name="Ollivier B."/>
            <person name="Rattei T."/>
            <person name="Klenk H.-P."/>
            <person name="Wagner M."/>
            <person name="Loy A."/>
            <person name="Woyke T.J."/>
        </authorList>
    </citation>
    <scope>NUCLEOTIDE SEQUENCE [LARGE SCALE GENOMIC DNA]</scope>
    <source>
        <strain evidence="1 2">DSM 17734</strain>
    </source>
</reference>
<protein>
    <submittedName>
        <fullName evidence="1">Putative Fe-S oxidoreductase</fullName>
    </submittedName>
</protein>